<accession>A0ABN6E4N8</accession>
<keyword evidence="3" id="KW-1185">Reference proteome</keyword>
<evidence type="ECO:0008006" key="4">
    <source>
        <dbReference type="Google" id="ProtNLM"/>
    </source>
</evidence>
<sequence>MMNHKKNTYVSLAIMLIIFLTSQPLLRVYSSSNQNLASPQLVGVVKSVSGSKITIMVANLQNQNQQRGFGRVNVVLTNKIQILVVNNKTQMYVRLFENGQINEIKISPKDLRPNDILYIWFSDSKKTNVSRIVLVDTYDPYRVPDQIGVIKKIESNKLTIIVVEFNRPQIQRPQNERQNNANQQKSQRSQSTKPSNGQRQGFSQRQLPIKLTSNTKVIYITKSTEILTSTFNNGQVNEKKITLKSLKVNNIVYFWFQDSNKTTAKRMVVVGTYSSK</sequence>
<evidence type="ECO:0000313" key="3">
    <source>
        <dbReference type="Proteomes" id="UP000663623"/>
    </source>
</evidence>
<name>A0ABN6E4N8_9FIRM</name>
<dbReference type="RefSeq" id="WP_238480571.1">
    <property type="nucleotide sequence ID" value="NZ_AP024480.1"/>
</dbReference>
<dbReference type="Proteomes" id="UP000663623">
    <property type="component" value="Chromosome"/>
</dbReference>
<gene>
    <name evidence="2" type="ORF">CaldiYA01_02880</name>
</gene>
<dbReference type="EMBL" id="AP024480">
    <property type="protein sequence ID" value="BCS80328.1"/>
    <property type="molecule type" value="Genomic_DNA"/>
</dbReference>
<feature type="region of interest" description="Disordered" evidence="1">
    <location>
        <begin position="171"/>
        <end position="205"/>
    </location>
</feature>
<evidence type="ECO:0000256" key="1">
    <source>
        <dbReference type="SAM" id="MobiDB-lite"/>
    </source>
</evidence>
<organism evidence="2 3">
    <name type="scientific">Caldicellulosiruptor diazotrophicus</name>
    <dbReference type="NCBI Taxonomy" id="2806205"/>
    <lineage>
        <taxon>Bacteria</taxon>
        <taxon>Bacillati</taxon>
        <taxon>Bacillota</taxon>
        <taxon>Bacillota incertae sedis</taxon>
        <taxon>Caldicellulosiruptorales</taxon>
        <taxon>Caldicellulosiruptoraceae</taxon>
        <taxon>Caldicellulosiruptor</taxon>
    </lineage>
</organism>
<evidence type="ECO:0000313" key="2">
    <source>
        <dbReference type="EMBL" id="BCS80328.1"/>
    </source>
</evidence>
<reference evidence="2 3" key="1">
    <citation type="submission" date="2021-02" db="EMBL/GenBank/DDBJ databases">
        <title>Nitrogen-fixing ability and nitrogen fixation related genes of thermophilic fermentative bacteria in the genus Caldicellulosiruptor.</title>
        <authorList>
            <person name="Chen Y."/>
            <person name="Nishihara A."/>
            <person name="Haruta S."/>
        </authorList>
    </citation>
    <scope>NUCLEOTIDE SEQUENCE [LARGE SCALE GENOMIC DNA]</scope>
    <source>
        <strain evidence="2 3">YA01</strain>
    </source>
</reference>
<proteinExistence type="predicted"/>
<protein>
    <recommendedName>
        <fullName evidence="4">DUF5666 domain-containing protein</fullName>
    </recommendedName>
</protein>